<sequence>MAERKKLKREDYTVAWICPLKIEKMAALKMLDEQHERLTQSEVDHNVYSLGSIHGHNVVVVRPPTAGNCSAATVVAQTRNTFPKLRFGLLVGIGGGVPVKTDAGPIRLGHIVVSQPSGQHSGAVQYDHGKAEAGQFVRTGFLAPPPAVLLNAANALEDDPRSGAGDPLIQNLRRIKTSKVDFKKFKRPSLEQDKLYEPEYVHLNKDQSCKRCGCDASRLVDRNAQDSDDEGDSEADDESAQEGDDDRLIVHRGTIASGEKVMRDAMQRDALAQDDKILCFEMEAAGALNDFPCLAVRGISDYSDSHKNDKWHGYAAAVAAAYARELFYHMPVDEVKQCRISETDVKEMMQNTRKSARAADYTEDLRIKEWLGPADTYINYTSAFALHHENTGRWFLEGSRYESFRDTPDARLWLRGIPGCGKTVLASTVIHDLQRRVGSTASTVIFFFFSFSNELKQKLDHMLRSLIFQLSEMHQTAKDRLVVEFKKHDDGRKPLHGTALQSVFGQMVDTVRNVTIVLDALDESATRPELLKWITSFPSDHGRFLLTSRSEMEIEDFLTSWLPSNCAITLENEPVDDDIKAYVHHRLETERNLSRWRSMHNSISDTLVEKAGGMFRWVYCQLEELSGCLDKPAVRLMLQTLPLDLNHTYDRILQNIPRSRVPNAIKLLQFLAFSKRPLSLRELVDAVATDPNSSIPFDIEDRVAPPDAIIGYCSSLVRLTSRRVDHERPGPASVSASSVGPAPKSDTGSELDLEAGPDAGSETEYGYEDGTQPQLQLAHFSVKEYLSLHRNEMPHQEFFQAPVANAMIASTCLAYLWTLQNPHLTRLMDATHGMERREIQAKFPLTDFATRHWLDHARVAGEDQERLFLWTSKFFMDKPFIKFWLGFHNPIDEWPQALISNYGRVPALYLASLAGLNRSVELLLDSGAKIDAGSIIGRSALQVAAHEGHMELVMTLLDHGATAKARNMRHHPVGSGSHITALAAASWNGRIQTVQLLLKHDPDIDAGAGCTTGPSGEYNFPTALWSASFNGHLEVVQYLLVSGANVSAYNGLHGTALSAALSTAHTQVSLLLLQWGADIHISGGDSHGNALCAAVFGGDLALVEKMLQRGARINSHDREYETALLTAVEVDRIDLVDVLLSHYTDIDTKMLDDALRRVRSTTDRRVIKTLLDHGANINHPRTHLLHMLCEQGSLQTVQLLLENGADVNNQLNQDRNPLIAACQNDRLDVVKLLISMGADVNHNNSEGVSVLQMAFIYEYFEIARYLLENDAQISEAKTYHDPPLLTSCDCGNFETVKMLLEHGANINQQSIRNKNALEAACNHGDIAIVQFLIDHGANVKMCDSNALTVASEKGYLEIAQLLLAHGADVRGGSPYKTPMQAACYGERIQVVELLLKNGAEVSVAAFGYGSTLNNACHTRNTDMVDLLLNVGLDVNAQTTAHGSALQFACSSHLSVDLSMVRLLLRRGARVNTRGGGLGTPLCEAASSGKVDVALMLLEKGADINLRDNRLGSALRAACSFRHMDLDTVHRLSESGFDLDVGSGEYGNALCAAVYNNHIELAQLLLDRGAHINTRGGQYGNPLQIAIRKGLDHMRKVLLKQGWRITLLEAWVRAIEQTPQNSKA</sequence>
<comment type="caution">
    <text evidence="6">The sequence shown here is derived from an EMBL/GenBank/DDBJ whole genome shotgun (WGS) entry which is preliminary data.</text>
</comment>
<feature type="domain" description="Nephrocystin 3-like N-terminal" evidence="5">
    <location>
        <begin position="390"/>
        <end position="549"/>
    </location>
</feature>
<feature type="region of interest" description="Disordered" evidence="4">
    <location>
        <begin position="726"/>
        <end position="768"/>
    </location>
</feature>
<evidence type="ECO:0000256" key="3">
    <source>
        <dbReference type="PROSITE-ProRule" id="PRU00023"/>
    </source>
</evidence>
<dbReference type="Pfam" id="PF00023">
    <property type="entry name" value="Ank"/>
    <property type="match status" value="2"/>
</dbReference>
<dbReference type="SUPFAM" id="SSF52540">
    <property type="entry name" value="P-loop containing nucleoside triphosphate hydrolases"/>
    <property type="match status" value="1"/>
</dbReference>
<dbReference type="GO" id="GO:0003824">
    <property type="term" value="F:catalytic activity"/>
    <property type="evidence" value="ECO:0007669"/>
    <property type="project" value="InterPro"/>
</dbReference>
<feature type="repeat" description="ANK" evidence="3">
    <location>
        <begin position="1019"/>
        <end position="1051"/>
    </location>
</feature>
<dbReference type="Pfam" id="PF12796">
    <property type="entry name" value="Ank_2"/>
    <property type="match status" value="5"/>
</dbReference>
<dbReference type="SUPFAM" id="SSF48403">
    <property type="entry name" value="Ankyrin repeat"/>
    <property type="match status" value="3"/>
</dbReference>
<dbReference type="PANTHER" id="PTHR24123">
    <property type="entry name" value="ANKYRIN REPEAT-CONTAINING"/>
    <property type="match status" value="1"/>
</dbReference>
<feature type="repeat" description="ANK" evidence="3">
    <location>
        <begin position="936"/>
        <end position="968"/>
    </location>
</feature>
<dbReference type="PROSITE" id="PS50297">
    <property type="entry name" value="ANK_REP_REGION"/>
    <property type="match status" value="6"/>
</dbReference>
<organism evidence="6 7">
    <name type="scientific">Aureobasidium pullulans</name>
    <name type="common">Black yeast</name>
    <name type="synonym">Pullularia pullulans</name>
    <dbReference type="NCBI Taxonomy" id="5580"/>
    <lineage>
        <taxon>Eukaryota</taxon>
        <taxon>Fungi</taxon>
        <taxon>Dikarya</taxon>
        <taxon>Ascomycota</taxon>
        <taxon>Pezizomycotina</taxon>
        <taxon>Dothideomycetes</taxon>
        <taxon>Dothideomycetidae</taxon>
        <taxon>Dothideales</taxon>
        <taxon>Saccotheciaceae</taxon>
        <taxon>Aureobasidium</taxon>
    </lineage>
</organism>
<name>A0A4S9KTY0_AURPU</name>
<proteinExistence type="predicted"/>
<dbReference type="Proteomes" id="UP000306584">
    <property type="component" value="Unassembled WGS sequence"/>
</dbReference>
<dbReference type="SUPFAM" id="SSF53167">
    <property type="entry name" value="Purine and uridine phosphorylases"/>
    <property type="match status" value="1"/>
</dbReference>
<dbReference type="Gene3D" id="3.40.50.1580">
    <property type="entry name" value="Nucleoside phosphorylase domain"/>
    <property type="match status" value="1"/>
</dbReference>
<accession>A0A4S9KTY0</accession>
<feature type="compositionally biased region" description="Acidic residues" evidence="4">
    <location>
        <begin position="226"/>
        <end position="245"/>
    </location>
</feature>
<dbReference type="PANTHER" id="PTHR24123:SF33">
    <property type="entry name" value="PROTEIN HOS4"/>
    <property type="match status" value="1"/>
</dbReference>
<feature type="repeat" description="ANK" evidence="3">
    <location>
        <begin position="1374"/>
        <end position="1406"/>
    </location>
</feature>
<feature type="repeat" description="ANK" evidence="3">
    <location>
        <begin position="1312"/>
        <end position="1344"/>
    </location>
</feature>
<protein>
    <recommendedName>
        <fullName evidence="5">Nephrocystin 3-like N-terminal domain-containing protein</fullName>
    </recommendedName>
</protein>
<evidence type="ECO:0000256" key="4">
    <source>
        <dbReference type="SAM" id="MobiDB-lite"/>
    </source>
</evidence>
<dbReference type="InterPro" id="IPR002110">
    <property type="entry name" value="Ankyrin_rpt"/>
</dbReference>
<dbReference type="PROSITE" id="PS50088">
    <property type="entry name" value="ANK_REPEAT"/>
    <property type="match status" value="9"/>
</dbReference>
<dbReference type="GO" id="GO:0009116">
    <property type="term" value="P:nucleoside metabolic process"/>
    <property type="evidence" value="ECO:0007669"/>
    <property type="project" value="InterPro"/>
</dbReference>
<dbReference type="InterPro" id="IPR036770">
    <property type="entry name" value="Ankyrin_rpt-contain_sf"/>
</dbReference>
<evidence type="ECO:0000313" key="7">
    <source>
        <dbReference type="Proteomes" id="UP000306584"/>
    </source>
</evidence>
<feature type="compositionally biased region" description="Low complexity" evidence="4">
    <location>
        <begin position="730"/>
        <end position="743"/>
    </location>
</feature>
<dbReference type="Pfam" id="PF24883">
    <property type="entry name" value="NPHP3_N"/>
    <property type="match status" value="1"/>
</dbReference>
<dbReference type="Gene3D" id="1.25.40.20">
    <property type="entry name" value="Ankyrin repeat-containing domain"/>
    <property type="match status" value="4"/>
</dbReference>
<dbReference type="InterPro" id="IPR035994">
    <property type="entry name" value="Nucleoside_phosphorylase_sf"/>
</dbReference>
<reference evidence="6 7" key="1">
    <citation type="submission" date="2018-10" db="EMBL/GenBank/DDBJ databases">
        <title>Fifty Aureobasidium pullulans genomes reveal a recombining polyextremotolerant generalist.</title>
        <authorList>
            <person name="Gostincar C."/>
            <person name="Turk M."/>
            <person name="Zajc J."/>
            <person name="Gunde-Cimerman N."/>
        </authorList>
    </citation>
    <scope>NUCLEOTIDE SEQUENCE [LARGE SCALE GENOMIC DNA]</scope>
    <source>
        <strain evidence="6 7">EXF-6604</strain>
    </source>
</reference>
<gene>
    <name evidence="6" type="ORF">D6D01_06960</name>
</gene>
<dbReference type="PRINTS" id="PR01415">
    <property type="entry name" value="ANKYRIN"/>
</dbReference>
<keyword evidence="1" id="KW-0677">Repeat</keyword>
<evidence type="ECO:0000313" key="6">
    <source>
        <dbReference type="EMBL" id="THY19931.1"/>
    </source>
</evidence>
<feature type="repeat" description="ANK" evidence="3">
    <location>
        <begin position="1185"/>
        <end position="1212"/>
    </location>
</feature>
<dbReference type="InterPro" id="IPR056884">
    <property type="entry name" value="NPHP3-like_N"/>
</dbReference>
<feature type="region of interest" description="Disordered" evidence="4">
    <location>
        <begin position="223"/>
        <end position="247"/>
    </location>
</feature>
<feature type="repeat" description="ANK" evidence="3">
    <location>
        <begin position="1479"/>
        <end position="1508"/>
    </location>
</feature>
<feature type="repeat" description="ANK" evidence="3">
    <location>
        <begin position="1213"/>
        <end position="1245"/>
    </location>
</feature>
<dbReference type="Gene3D" id="3.40.50.300">
    <property type="entry name" value="P-loop containing nucleotide triphosphate hydrolases"/>
    <property type="match status" value="1"/>
</dbReference>
<feature type="repeat" description="ANK" evidence="3">
    <location>
        <begin position="1544"/>
        <end position="1576"/>
    </location>
</feature>
<evidence type="ECO:0000259" key="5">
    <source>
        <dbReference type="Pfam" id="PF24883"/>
    </source>
</evidence>
<dbReference type="InterPro" id="IPR051165">
    <property type="entry name" value="Multifunctional_ANK_Repeat"/>
</dbReference>
<evidence type="ECO:0000256" key="1">
    <source>
        <dbReference type="ARBA" id="ARBA00022737"/>
    </source>
</evidence>
<dbReference type="SMART" id="SM00248">
    <property type="entry name" value="ANK"/>
    <property type="match status" value="20"/>
</dbReference>
<feature type="repeat" description="ANK" evidence="3">
    <location>
        <begin position="1279"/>
        <end position="1311"/>
    </location>
</feature>
<evidence type="ECO:0000256" key="2">
    <source>
        <dbReference type="ARBA" id="ARBA00023043"/>
    </source>
</evidence>
<dbReference type="EMBL" id="QZBD01000317">
    <property type="protein sequence ID" value="THY19931.1"/>
    <property type="molecule type" value="Genomic_DNA"/>
</dbReference>
<keyword evidence="2 3" id="KW-0040">ANK repeat</keyword>
<dbReference type="InterPro" id="IPR027417">
    <property type="entry name" value="P-loop_NTPase"/>
</dbReference>